<dbReference type="AlphaFoldDB" id="A0A5B7BUA1"/>
<gene>
    <name evidence="1" type="ORF">Din_041465</name>
</gene>
<evidence type="ECO:0000313" key="1">
    <source>
        <dbReference type="EMBL" id="MPA72024.1"/>
    </source>
</evidence>
<name>A0A5B7BUA1_DAVIN</name>
<accession>A0A5B7BUA1</accession>
<proteinExistence type="predicted"/>
<protein>
    <submittedName>
        <fullName evidence="1">Uncharacterized protein</fullName>
    </submittedName>
</protein>
<organism evidence="1">
    <name type="scientific">Davidia involucrata</name>
    <name type="common">Dove tree</name>
    <dbReference type="NCBI Taxonomy" id="16924"/>
    <lineage>
        <taxon>Eukaryota</taxon>
        <taxon>Viridiplantae</taxon>
        <taxon>Streptophyta</taxon>
        <taxon>Embryophyta</taxon>
        <taxon>Tracheophyta</taxon>
        <taxon>Spermatophyta</taxon>
        <taxon>Magnoliopsida</taxon>
        <taxon>eudicotyledons</taxon>
        <taxon>Gunneridae</taxon>
        <taxon>Pentapetalae</taxon>
        <taxon>asterids</taxon>
        <taxon>Cornales</taxon>
        <taxon>Nyssaceae</taxon>
        <taxon>Davidia</taxon>
    </lineage>
</organism>
<dbReference type="EMBL" id="GHES01041465">
    <property type="protein sequence ID" value="MPA72024.1"/>
    <property type="molecule type" value="Transcribed_RNA"/>
</dbReference>
<sequence length="110" mass="12589">MCKRVLKNWARVHTGFWGEGTVVGGAVVLGADCGSRWWAVGGGRKWWLQFRVDDGLRWYCWVKMLKVVGDSVVLRWWRWRFTVDFGGGAGGGVWWCKAVYGLSFFFSCLC</sequence>
<reference evidence="1" key="1">
    <citation type="submission" date="2019-08" db="EMBL/GenBank/DDBJ databases">
        <title>Reference gene set and small RNA set construction with multiple tissues from Davidia involucrata Baill.</title>
        <authorList>
            <person name="Yang H."/>
            <person name="Zhou C."/>
            <person name="Li G."/>
            <person name="Wang J."/>
            <person name="Gao P."/>
            <person name="Wang M."/>
            <person name="Wang R."/>
            <person name="Zhao Y."/>
        </authorList>
    </citation>
    <scope>NUCLEOTIDE SEQUENCE</scope>
    <source>
        <tissue evidence="1">Mixed with DoveR01_LX</tissue>
    </source>
</reference>